<sequence length="390" mass="42005">MAAAEDLFEGPAAGPPLAVYSSRALYRSEAEGSEIRHVGGYAPFVGFCARHGEDAAGLAADPVRLLEFLRANTAALLAEPELGNAAEVFAGNTVVAQRPDAQWRSVEGGVTEAGDHEMSLVVQGLVERLHAADVEQFAESLATIRDWAESDPEPLPRFEEHDGNLPQPVPLPSGWKPYVRPEIPVEVYRDGDGAEIFYGTRWGDEEAASDSYSVTSNTGRFSGLHAVADSLIDHLVSTYAASARDVTAETAARMRAQVSVLRAVRVDPASPDAAPLVFTFTDFPGVLLHSGLLHSTPFPSCGCDACDETLDSEAAGLEQQVLAVAAGGFAERYPLGRHRRAEYQLVRVDGSGWEGGSEPSHDYTDDQLSEAERTLKLLPNGWQPWPLRQQ</sequence>
<dbReference type="EMBL" id="CP093326">
    <property type="protein sequence ID" value="UNK46837.1"/>
    <property type="molecule type" value="Genomic_DNA"/>
</dbReference>
<dbReference type="InterPro" id="IPR045773">
    <property type="entry name" value="DUF6226"/>
</dbReference>
<evidence type="ECO:0000313" key="1">
    <source>
        <dbReference type="EMBL" id="UNK46837.1"/>
    </source>
</evidence>
<proteinExistence type="predicted"/>
<dbReference type="RefSeq" id="WP_241914731.1">
    <property type="nucleotide sequence ID" value="NZ_CP093326.1"/>
</dbReference>
<name>A0ABY3WBL2_9MICC</name>
<evidence type="ECO:0000313" key="2">
    <source>
        <dbReference type="Proteomes" id="UP000829069"/>
    </source>
</evidence>
<dbReference type="Pfam" id="PF19736">
    <property type="entry name" value="DUF6226"/>
    <property type="match status" value="1"/>
</dbReference>
<reference evidence="1 2" key="1">
    <citation type="submission" date="2022-03" db="EMBL/GenBank/DDBJ databases">
        <title>Isotopic signatures of nitrous oxide derived from detoxification processes.</title>
        <authorList>
            <person name="Behrendt U."/>
            <person name="Buchen C."/>
            <person name="Well R."/>
            <person name="Ulrich A."/>
            <person name="Rohe L."/>
            <person name="Kolb S."/>
            <person name="Schloter M."/>
            <person name="Horn M.A."/>
            <person name="Augustin J."/>
        </authorList>
    </citation>
    <scope>NUCLEOTIDE SEQUENCE [LARGE SCALE GENOMIC DNA]</scope>
    <source>
        <strain evidence="1 2">S4-C24</strain>
    </source>
</reference>
<accession>A0ABY3WBL2</accession>
<protein>
    <submittedName>
        <fullName evidence="1">DUF6226 family protein</fullName>
    </submittedName>
</protein>
<keyword evidence="2" id="KW-1185">Reference proteome</keyword>
<organism evidence="1 2">
    <name type="scientific">Arthrobacter sulfonylureivorans</name>
    <dbReference type="NCBI Taxonomy" id="2486855"/>
    <lineage>
        <taxon>Bacteria</taxon>
        <taxon>Bacillati</taxon>
        <taxon>Actinomycetota</taxon>
        <taxon>Actinomycetes</taxon>
        <taxon>Micrococcales</taxon>
        <taxon>Micrococcaceae</taxon>
        <taxon>Arthrobacter</taxon>
    </lineage>
</organism>
<gene>
    <name evidence="1" type="ORF">MNQ99_05650</name>
</gene>
<dbReference type="Proteomes" id="UP000829069">
    <property type="component" value="Chromosome"/>
</dbReference>